<dbReference type="Proteomes" id="UP001209553">
    <property type="component" value="Unassembled WGS sequence"/>
</dbReference>
<keyword evidence="2" id="KW-1185">Reference proteome</keyword>
<evidence type="ECO:0000313" key="2">
    <source>
        <dbReference type="Proteomes" id="UP001209553"/>
    </source>
</evidence>
<reference evidence="1 2" key="1">
    <citation type="journal article" date="2023" name="Int. J. Syst. Evol. Microbiol.">
        <title>Streptococcus sciuri sp. nov., Staphylococcus marylandisciuri sp. nov. and Staphylococcus americanisciuri sp. nov., isolated from faeces of eastern grey squirrel (Sciurus carolinensis).</title>
        <authorList>
            <person name="Volokhov D.V."/>
            <person name="Zagorodnyaya T.A."/>
            <person name="Furtak V.A."/>
            <person name="Nattanmai G."/>
            <person name="Randall L."/>
            <person name="Jose S."/>
            <person name="Gao Y."/>
            <person name="Eisenberg T."/>
            <person name="Delmonte P."/>
            <person name="Blom J."/>
            <person name="Mitchell K.K."/>
        </authorList>
    </citation>
    <scope>NUCLEOTIDE SEQUENCE [LARGE SCALE GENOMIC DNA]</scope>
    <source>
        <strain evidence="1 2">SQ8-PEA</strain>
    </source>
</reference>
<evidence type="ECO:0000313" key="1">
    <source>
        <dbReference type="EMBL" id="MCU5746964.1"/>
    </source>
</evidence>
<organism evidence="1 2">
    <name type="scientific">Staphylococcus marylandisciuri</name>
    <dbReference type="NCBI Taxonomy" id="2981529"/>
    <lineage>
        <taxon>Bacteria</taxon>
        <taxon>Bacillati</taxon>
        <taxon>Bacillota</taxon>
        <taxon>Bacilli</taxon>
        <taxon>Bacillales</taxon>
        <taxon>Staphylococcaceae</taxon>
        <taxon>Staphylococcus</taxon>
    </lineage>
</organism>
<name>A0ABT2QSN4_9STAP</name>
<comment type="caution">
    <text evidence="1">The sequence shown here is derived from an EMBL/GenBank/DDBJ whole genome shotgun (WGS) entry which is preliminary data.</text>
</comment>
<protein>
    <submittedName>
        <fullName evidence="1">Uncharacterized protein</fullName>
    </submittedName>
</protein>
<gene>
    <name evidence="1" type="ORF">N9R04_09770</name>
</gene>
<dbReference type="RefSeq" id="WP_262856666.1">
    <property type="nucleotide sequence ID" value="NZ_JAOPKZ010000017.1"/>
</dbReference>
<accession>A0ABT2QSN4</accession>
<dbReference type="EMBL" id="JAOPKZ010000017">
    <property type="protein sequence ID" value="MCU5746964.1"/>
    <property type="molecule type" value="Genomic_DNA"/>
</dbReference>
<proteinExistence type="predicted"/>
<sequence>MNHDWGRELQSNIEGIYSKNVKEVMNYANQSYEELNRNSNTRNKENYPLILNDIIKIEVECIYYTNHKDEENKPKK</sequence>